<keyword evidence="2" id="KW-1185">Reference proteome</keyword>
<dbReference type="InterPro" id="IPR055679">
    <property type="entry name" value="DUF7255"/>
</dbReference>
<organism evidence="1 2">
    <name type="scientific">Microlunatus phosphovorus (strain ATCC 700054 / DSM 10555 / JCM 9379 / NBRC 101784 / NCIMB 13414 / VKM Ac-1990 / NM-1)</name>
    <dbReference type="NCBI Taxonomy" id="1032480"/>
    <lineage>
        <taxon>Bacteria</taxon>
        <taxon>Bacillati</taxon>
        <taxon>Actinomycetota</taxon>
        <taxon>Actinomycetes</taxon>
        <taxon>Propionibacteriales</taxon>
        <taxon>Propionibacteriaceae</taxon>
        <taxon>Microlunatus</taxon>
    </lineage>
</organism>
<name>F5XFQ4_MICPN</name>
<dbReference type="KEGG" id="mph:MLP_24470"/>
<dbReference type="AlphaFoldDB" id="F5XFQ4"/>
<reference evidence="1 2" key="1">
    <citation type="submission" date="2011-05" db="EMBL/GenBank/DDBJ databases">
        <title>Whole genome sequence of Microlunatus phosphovorus NM-1.</title>
        <authorList>
            <person name="Hosoyama A."/>
            <person name="Sasaki K."/>
            <person name="Harada T."/>
            <person name="Igarashi R."/>
            <person name="Kawakoshi A."/>
            <person name="Sasagawa M."/>
            <person name="Fukada J."/>
            <person name="Nakamura S."/>
            <person name="Katano Y."/>
            <person name="Hanada S."/>
            <person name="Kamagata Y."/>
            <person name="Nakamura N."/>
            <person name="Yamazaki S."/>
            <person name="Fujita N."/>
        </authorList>
    </citation>
    <scope>NUCLEOTIDE SEQUENCE [LARGE SCALE GENOMIC DNA]</scope>
    <source>
        <strain evidence="2">ATCC 700054 / DSM 10555 / JCM 9379 / NBRC 101784 / NCIMB 13414 / VKM Ac-1990 / NM-1</strain>
    </source>
</reference>
<dbReference type="eggNOG" id="ENOG5033537">
    <property type="taxonomic scope" value="Bacteria"/>
</dbReference>
<dbReference type="EMBL" id="AP012204">
    <property type="protein sequence ID" value="BAK35461.1"/>
    <property type="molecule type" value="Genomic_DNA"/>
</dbReference>
<dbReference type="HOGENOM" id="CLU_111457_0_0_11"/>
<dbReference type="OrthoDB" id="4619215at2"/>
<evidence type="ECO:0000313" key="2">
    <source>
        <dbReference type="Proteomes" id="UP000007947"/>
    </source>
</evidence>
<dbReference type="Pfam" id="PF23913">
    <property type="entry name" value="DUF7255"/>
    <property type="match status" value="1"/>
</dbReference>
<sequence>MLDLYRVLGGVQDVPRLAPGNWDVAYDDGLLLELDEDLHFHRYRGITLTAPWVTDLPWADAYREYVVTGERRAGTGGRRWTSPSAERMFGPADPDGVFGDRGAPRWKQRALYDAMKDTAAASGAVRLARISIYDRVAGALLNDVLYGRADIPAIAVAQLVDERSTSGRSAPLSGFEK</sequence>
<proteinExistence type="predicted"/>
<accession>F5XFQ4</accession>
<protein>
    <submittedName>
        <fullName evidence="1">Uncharacterized protein</fullName>
    </submittedName>
</protein>
<gene>
    <name evidence="1" type="ordered locus">MLP_24470</name>
</gene>
<evidence type="ECO:0000313" key="1">
    <source>
        <dbReference type="EMBL" id="BAK35461.1"/>
    </source>
</evidence>
<dbReference type="Proteomes" id="UP000007947">
    <property type="component" value="Chromosome"/>
</dbReference>